<dbReference type="Gene3D" id="1.10.10.60">
    <property type="entry name" value="Homeodomain-like"/>
    <property type="match status" value="1"/>
</dbReference>
<evidence type="ECO:0000313" key="2">
    <source>
        <dbReference type="EMBL" id="CEP10656.1"/>
    </source>
</evidence>
<sequence>MTRKKRPREEAEDYPNEISSFQLLDGLNNIWYNGSPETYNNLIDDYHDISIAYRPTKARKRKLVLRNSIRMTRIFKTLQDVVEQEHARVDETKFKLSTFDYHPVIANGHNITSLLQNRYRQFLSMGSPTGVRSLPKDLRKYFLFLAMQEDEMANGPVDEDYGITVVGNSYWTPAEKRRFFMAVERCSRGDVAEISRRLGPTKTVAEVGAYLNMLDGAAKAIGGNVSDESYSAREMSNVFLMQENRMAMILEARLETESYAKHQALINQQGAEQALDLLEIWNFSSLTRIFGGINDMTVLSSTLVQYYELLKSFVKDILTGVYTELLDSPDKTVSRSMMNHVIAKRKLTWTNLQNENDVRLKNLDIMAMLNKDSKHRKFFSEYRSASFLAKRRRMAWLNNLGNENQNGKEQENEEKIVELDSENSSSDDEDVDDSSDDDMLKPFDTQDELTGQYVIQDDIKQYLFEDAFAQPQDNIDFSEEHEEKEEEDEEEDEDEDEDNEQNQDQDSGEDDEMIEERMRQLDEAHERDLIRHLEFYDIKCILSHTQKEK</sequence>
<dbReference type="GO" id="GO:0006361">
    <property type="term" value="P:transcription initiation at RNA polymerase I promoter"/>
    <property type="evidence" value="ECO:0007669"/>
    <property type="project" value="TreeGrafter"/>
</dbReference>
<dbReference type="PANTHER" id="PTHR28079:SF1">
    <property type="entry name" value="RNA POLYMERASE I-SPECIFIC TRANSCRIPTION INITIATION FACTOR RRN5"/>
    <property type="match status" value="1"/>
</dbReference>
<feature type="compositionally biased region" description="Acidic residues" evidence="1">
    <location>
        <begin position="476"/>
        <end position="514"/>
    </location>
</feature>
<dbReference type="OrthoDB" id="2240312at2759"/>
<feature type="compositionally biased region" description="Acidic residues" evidence="1">
    <location>
        <begin position="419"/>
        <end position="437"/>
    </location>
</feature>
<dbReference type="EMBL" id="LN724641">
    <property type="protein sequence ID" value="CEP10656.1"/>
    <property type="molecule type" value="Genomic_DNA"/>
</dbReference>
<dbReference type="STRING" id="35722.A0A0B7MX94"/>
<dbReference type="AlphaFoldDB" id="A0A0B7MX94"/>
<dbReference type="GO" id="GO:0000182">
    <property type="term" value="F:rDNA binding"/>
    <property type="evidence" value="ECO:0007669"/>
    <property type="project" value="TreeGrafter"/>
</dbReference>
<proteinExistence type="predicted"/>
<accession>A0A0B7MX94</accession>
<gene>
    <name evidence="2" type="primary">PARPA_04384.1 scaffold 12902</name>
</gene>
<feature type="compositionally biased region" description="Basic and acidic residues" evidence="1">
    <location>
        <begin position="406"/>
        <end position="418"/>
    </location>
</feature>
<evidence type="ECO:0000256" key="1">
    <source>
        <dbReference type="SAM" id="MobiDB-lite"/>
    </source>
</evidence>
<reference evidence="2 3" key="1">
    <citation type="submission" date="2014-09" db="EMBL/GenBank/DDBJ databases">
        <authorList>
            <person name="Ellenberger Sabrina"/>
        </authorList>
    </citation>
    <scope>NUCLEOTIDE SEQUENCE [LARGE SCALE GENOMIC DNA]</scope>
    <source>
        <strain evidence="2 3">CBS 412.66</strain>
    </source>
</reference>
<dbReference type="PANTHER" id="PTHR28079">
    <property type="entry name" value="RNA POLYMERASE I-SPECIFIC TRANSCRIPTION INITIATION FACTOR RRN5"/>
    <property type="match status" value="1"/>
</dbReference>
<dbReference type="GO" id="GO:0000500">
    <property type="term" value="C:RNA polymerase I upstream activating factor complex"/>
    <property type="evidence" value="ECO:0007669"/>
    <property type="project" value="InterPro"/>
</dbReference>
<evidence type="ECO:0008006" key="4">
    <source>
        <dbReference type="Google" id="ProtNLM"/>
    </source>
</evidence>
<dbReference type="GO" id="GO:0042790">
    <property type="term" value="P:nucleolar large rRNA transcription by RNA polymerase I"/>
    <property type="evidence" value="ECO:0007669"/>
    <property type="project" value="InterPro"/>
</dbReference>
<dbReference type="Proteomes" id="UP000054107">
    <property type="component" value="Unassembled WGS sequence"/>
</dbReference>
<keyword evidence="3" id="KW-1185">Reference proteome</keyword>
<feature type="region of interest" description="Disordered" evidence="1">
    <location>
        <begin position="470"/>
        <end position="514"/>
    </location>
</feature>
<dbReference type="InterPro" id="IPR039601">
    <property type="entry name" value="Rrn5"/>
</dbReference>
<name>A0A0B7MX94_9FUNG</name>
<protein>
    <recommendedName>
        <fullName evidence="4">Myb-like domain-containing protein</fullName>
    </recommendedName>
</protein>
<evidence type="ECO:0000313" key="3">
    <source>
        <dbReference type="Proteomes" id="UP000054107"/>
    </source>
</evidence>
<dbReference type="GO" id="GO:0001181">
    <property type="term" value="F:RNA polymerase I general transcription initiation factor activity"/>
    <property type="evidence" value="ECO:0007669"/>
    <property type="project" value="TreeGrafter"/>
</dbReference>
<organism evidence="2 3">
    <name type="scientific">Parasitella parasitica</name>
    <dbReference type="NCBI Taxonomy" id="35722"/>
    <lineage>
        <taxon>Eukaryota</taxon>
        <taxon>Fungi</taxon>
        <taxon>Fungi incertae sedis</taxon>
        <taxon>Mucoromycota</taxon>
        <taxon>Mucoromycotina</taxon>
        <taxon>Mucoromycetes</taxon>
        <taxon>Mucorales</taxon>
        <taxon>Mucorineae</taxon>
        <taxon>Mucoraceae</taxon>
        <taxon>Parasitella</taxon>
    </lineage>
</organism>
<feature type="region of interest" description="Disordered" evidence="1">
    <location>
        <begin position="400"/>
        <end position="445"/>
    </location>
</feature>